<keyword evidence="3" id="KW-1185">Reference proteome</keyword>
<feature type="region of interest" description="Disordered" evidence="1">
    <location>
        <begin position="64"/>
        <end position="84"/>
    </location>
</feature>
<name>A0ABQ3SFB0_9ACTN</name>
<organism evidence="2 3">
    <name type="scientific">Streptomyces nojiriensis</name>
    <dbReference type="NCBI Taxonomy" id="66374"/>
    <lineage>
        <taxon>Bacteria</taxon>
        <taxon>Bacillati</taxon>
        <taxon>Actinomycetota</taxon>
        <taxon>Actinomycetes</taxon>
        <taxon>Kitasatosporales</taxon>
        <taxon>Streptomycetaceae</taxon>
        <taxon>Streptomyces</taxon>
    </lineage>
</organism>
<evidence type="ECO:0000256" key="1">
    <source>
        <dbReference type="SAM" id="MobiDB-lite"/>
    </source>
</evidence>
<dbReference type="RefSeq" id="WP_189739619.1">
    <property type="nucleotide sequence ID" value="NZ_BMRL01000007.1"/>
</dbReference>
<protein>
    <submittedName>
        <fullName evidence="2">Uncharacterized protein</fullName>
    </submittedName>
</protein>
<feature type="region of interest" description="Disordered" evidence="1">
    <location>
        <begin position="1"/>
        <end position="49"/>
    </location>
</feature>
<gene>
    <name evidence="2" type="ORF">Snoj_07490</name>
</gene>
<proteinExistence type="predicted"/>
<feature type="compositionally biased region" description="Basic and acidic residues" evidence="1">
    <location>
        <begin position="1"/>
        <end position="11"/>
    </location>
</feature>
<accession>A0ABQ3SFB0</accession>
<comment type="caution">
    <text evidence="2">The sequence shown here is derived from an EMBL/GenBank/DDBJ whole genome shotgun (WGS) entry which is preliminary data.</text>
</comment>
<dbReference type="EMBL" id="BNEC01000003">
    <property type="protein sequence ID" value="GHI66831.1"/>
    <property type="molecule type" value="Genomic_DNA"/>
</dbReference>
<dbReference type="GeneID" id="95593195"/>
<evidence type="ECO:0000313" key="3">
    <source>
        <dbReference type="Proteomes" id="UP000613974"/>
    </source>
</evidence>
<reference evidence="3" key="1">
    <citation type="submission" date="2023-07" db="EMBL/GenBank/DDBJ databases">
        <title>Whole genome shotgun sequence of Streptomyces nojiriensis NBRC 13794.</title>
        <authorList>
            <person name="Komaki H."/>
            <person name="Tamura T."/>
        </authorList>
    </citation>
    <scope>NUCLEOTIDE SEQUENCE [LARGE SCALE GENOMIC DNA]</scope>
    <source>
        <strain evidence="3">NBRC 13794</strain>
    </source>
</reference>
<dbReference type="Proteomes" id="UP000613974">
    <property type="component" value="Unassembled WGS sequence"/>
</dbReference>
<sequence length="84" mass="8869">MSHEAVPETRRHTGPTGRAARTAHDDAGQDPAAPAQDGGAPKGLLQQMEDLMAALNADLSRLDADLQASTDRTPEGERPSHRSS</sequence>
<feature type="compositionally biased region" description="Low complexity" evidence="1">
    <location>
        <begin position="29"/>
        <end position="39"/>
    </location>
</feature>
<evidence type="ECO:0000313" key="2">
    <source>
        <dbReference type="EMBL" id="GHI66831.1"/>
    </source>
</evidence>
<feature type="compositionally biased region" description="Basic and acidic residues" evidence="1">
    <location>
        <begin position="72"/>
        <end position="84"/>
    </location>
</feature>